<proteinExistence type="predicted"/>
<keyword evidence="2" id="KW-1185">Reference proteome</keyword>
<gene>
    <name evidence="1" type="ORF">QQS21_004809</name>
</gene>
<organism evidence="1 2">
    <name type="scientific">Conoideocrella luteorostrata</name>
    <dbReference type="NCBI Taxonomy" id="1105319"/>
    <lineage>
        <taxon>Eukaryota</taxon>
        <taxon>Fungi</taxon>
        <taxon>Dikarya</taxon>
        <taxon>Ascomycota</taxon>
        <taxon>Pezizomycotina</taxon>
        <taxon>Sordariomycetes</taxon>
        <taxon>Hypocreomycetidae</taxon>
        <taxon>Hypocreales</taxon>
        <taxon>Clavicipitaceae</taxon>
        <taxon>Conoideocrella</taxon>
    </lineage>
</organism>
<accession>A0AAJ0CUV4</accession>
<evidence type="ECO:0000313" key="2">
    <source>
        <dbReference type="Proteomes" id="UP001251528"/>
    </source>
</evidence>
<dbReference type="InterPro" id="IPR016024">
    <property type="entry name" value="ARM-type_fold"/>
</dbReference>
<sequence>MFQDKNEDPEVRSSAADALRNSAVRGLLALLQNKDLRIRNNTAKVLNSQLNLSNTAIAGIITLLQDEDPDVPYHTTGALQGQSNLLDKIFEAMGLLLESEPLTKSTSIAFLNHQVLKWLYGELLFRSFSEQLTLHFESNAGVRSCIINQPGGVRTASIEESGVNYQLYTTLDDGMQLWNIYGYKLGDKLWDHFREWCYAWSS</sequence>
<name>A0AAJ0CUV4_9HYPO</name>
<reference evidence="1" key="1">
    <citation type="submission" date="2023-06" db="EMBL/GenBank/DDBJ databases">
        <title>Conoideocrella luteorostrata (Hypocreales: Clavicipitaceae), a potential biocontrol fungus for elongate hemlock scale in United States Christmas tree production areas.</title>
        <authorList>
            <person name="Barrett H."/>
            <person name="Lovett B."/>
            <person name="Macias A.M."/>
            <person name="Stajich J.E."/>
            <person name="Kasson M.T."/>
        </authorList>
    </citation>
    <scope>NUCLEOTIDE SEQUENCE</scope>
    <source>
        <strain evidence="1">ARSEF 14590</strain>
    </source>
</reference>
<evidence type="ECO:0000313" key="1">
    <source>
        <dbReference type="EMBL" id="KAK2601658.1"/>
    </source>
</evidence>
<dbReference type="AlphaFoldDB" id="A0AAJ0CUV4"/>
<dbReference type="Proteomes" id="UP001251528">
    <property type="component" value="Unassembled WGS sequence"/>
</dbReference>
<dbReference type="EMBL" id="JASWJB010000073">
    <property type="protein sequence ID" value="KAK2601658.1"/>
    <property type="molecule type" value="Genomic_DNA"/>
</dbReference>
<dbReference type="SUPFAM" id="SSF48371">
    <property type="entry name" value="ARM repeat"/>
    <property type="match status" value="1"/>
</dbReference>
<dbReference type="Gene3D" id="1.25.10.10">
    <property type="entry name" value="Leucine-rich Repeat Variant"/>
    <property type="match status" value="1"/>
</dbReference>
<dbReference type="InterPro" id="IPR011989">
    <property type="entry name" value="ARM-like"/>
</dbReference>
<protein>
    <submittedName>
        <fullName evidence="1">Uncharacterized protein</fullName>
    </submittedName>
</protein>
<comment type="caution">
    <text evidence="1">The sequence shown here is derived from an EMBL/GenBank/DDBJ whole genome shotgun (WGS) entry which is preliminary data.</text>
</comment>